<comment type="caution">
    <text evidence="1">The sequence shown here is derived from an EMBL/GenBank/DDBJ whole genome shotgun (WGS) entry which is preliminary data.</text>
</comment>
<evidence type="ECO:0000313" key="2">
    <source>
        <dbReference type="Proteomes" id="UP000252586"/>
    </source>
</evidence>
<keyword evidence="2" id="KW-1185">Reference proteome</keyword>
<sequence length="177" mass="19174">MHPVFYQGADQLTMLTAILDAFPGQNDGVLVPIHPRVREKWARALLRRGVRLHPDAMEELPIASTDHPEAGWLAPQTWVSRAKYEAAHQATADAATTQGAAAAPTGDARTAEQLRQMLAAVDPAMERRITTTTDPELRAQMAAEAAAAIPEYLAAIRDLTNKAEAARQKEAADDMEG</sequence>
<reference evidence="1 2" key="1">
    <citation type="submission" date="2018-06" db="EMBL/GenBank/DDBJ databases">
        <title>Genomic Encyclopedia of Type Strains, Phase IV (KMG-IV): sequencing the most valuable type-strain genomes for metagenomic binning, comparative biology and taxonomic classification.</title>
        <authorList>
            <person name="Goeker M."/>
        </authorList>
    </citation>
    <scope>NUCLEOTIDE SEQUENCE [LARGE SCALE GENOMIC DNA]</scope>
    <source>
        <strain evidence="1 2">DSM 44599</strain>
    </source>
</reference>
<dbReference type="EMBL" id="QNRE01000012">
    <property type="protein sequence ID" value="RBO87019.1"/>
    <property type="molecule type" value="Genomic_DNA"/>
</dbReference>
<name>A0A366DBY4_9NOCA</name>
<dbReference type="OrthoDB" id="4545999at2"/>
<dbReference type="AlphaFoldDB" id="A0A366DBY4"/>
<dbReference type="Proteomes" id="UP000252586">
    <property type="component" value="Unassembled WGS sequence"/>
</dbReference>
<evidence type="ECO:0000313" key="1">
    <source>
        <dbReference type="EMBL" id="RBO87019.1"/>
    </source>
</evidence>
<dbReference type="STRING" id="1210090.GCA_001613185_01336"/>
<proteinExistence type="predicted"/>
<protein>
    <submittedName>
        <fullName evidence="1">Uncharacterized protein</fullName>
    </submittedName>
</protein>
<dbReference type="RefSeq" id="WP_067504951.1">
    <property type="nucleotide sequence ID" value="NZ_QNRE01000012.1"/>
</dbReference>
<organism evidence="1 2">
    <name type="scientific">Nocardia puris</name>
    <dbReference type="NCBI Taxonomy" id="208602"/>
    <lineage>
        <taxon>Bacteria</taxon>
        <taxon>Bacillati</taxon>
        <taxon>Actinomycetota</taxon>
        <taxon>Actinomycetes</taxon>
        <taxon>Mycobacteriales</taxon>
        <taxon>Nocardiaceae</taxon>
        <taxon>Nocardia</taxon>
    </lineage>
</organism>
<gene>
    <name evidence="1" type="ORF">DFR74_112196</name>
</gene>
<accession>A0A366DBY4</accession>